<dbReference type="Proteomes" id="UP001372834">
    <property type="component" value="Unassembled WGS sequence"/>
</dbReference>
<feature type="compositionally biased region" description="Basic and acidic residues" evidence="1">
    <location>
        <begin position="122"/>
        <end position="142"/>
    </location>
</feature>
<sequence>MENHHVDLTQWTSARFAVRESQRRKRLKLQKKLFSCRSDVCALVGGCKKLSETSFPDKLFCDFPDLLFNYGFYPGKIHKSTPQRERGKTFRLGRRDEEAIVSRAFSLCGKSLSSSEWKRRKGSNERKERTKTDRGKCSKGDEWGAGVGNAKKDLR</sequence>
<evidence type="ECO:0000313" key="3">
    <source>
        <dbReference type="Proteomes" id="UP001372834"/>
    </source>
</evidence>
<proteinExistence type="predicted"/>
<evidence type="ECO:0000313" key="2">
    <source>
        <dbReference type="EMBL" id="KAK6623202.1"/>
    </source>
</evidence>
<evidence type="ECO:0000256" key="1">
    <source>
        <dbReference type="SAM" id="MobiDB-lite"/>
    </source>
</evidence>
<reference evidence="2 3" key="1">
    <citation type="submission" date="2023-10" db="EMBL/GenBank/DDBJ databases">
        <title>Genomes of two closely related lineages of the louse Polyplax serrata with different host specificities.</title>
        <authorList>
            <person name="Martinu J."/>
            <person name="Tarabai H."/>
            <person name="Stefka J."/>
            <person name="Hypsa V."/>
        </authorList>
    </citation>
    <scope>NUCLEOTIDE SEQUENCE [LARGE SCALE GENOMIC DNA]</scope>
    <source>
        <strain evidence="2">HR10_N</strain>
    </source>
</reference>
<comment type="caution">
    <text evidence="2">The sequence shown here is derived from an EMBL/GenBank/DDBJ whole genome shotgun (WGS) entry which is preliminary data.</text>
</comment>
<accession>A0AAN8NVC5</accession>
<protein>
    <submittedName>
        <fullName evidence="2">Uncharacterized protein</fullName>
    </submittedName>
</protein>
<dbReference type="EMBL" id="JAWJWE010000038">
    <property type="protein sequence ID" value="KAK6623202.1"/>
    <property type="molecule type" value="Genomic_DNA"/>
</dbReference>
<name>A0AAN8NVC5_POLSC</name>
<organism evidence="2 3">
    <name type="scientific">Polyplax serrata</name>
    <name type="common">Common mouse louse</name>
    <dbReference type="NCBI Taxonomy" id="468196"/>
    <lineage>
        <taxon>Eukaryota</taxon>
        <taxon>Metazoa</taxon>
        <taxon>Ecdysozoa</taxon>
        <taxon>Arthropoda</taxon>
        <taxon>Hexapoda</taxon>
        <taxon>Insecta</taxon>
        <taxon>Pterygota</taxon>
        <taxon>Neoptera</taxon>
        <taxon>Paraneoptera</taxon>
        <taxon>Psocodea</taxon>
        <taxon>Troctomorpha</taxon>
        <taxon>Phthiraptera</taxon>
        <taxon>Anoplura</taxon>
        <taxon>Polyplacidae</taxon>
        <taxon>Polyplax</taxon>
    </lineage>
</organism>
<feature type="region of interest" description="Disordered" evidence="1">
    <location>
        <begin position="112"/>
        <end position="155"/>
    </location>
</feature>
<dbReference type="AlphaFoldDB" id="A0AAN8NVC5"/>
<gene>
    <name evidence="2" type="ORF">RUM43_009054</name>
</gene>